<feature type="transmembrane region" description="Helical" evidence="2">
    <location>
        <begin position="62"/>
        <end position="81"/>
    </location>
</feature>
<dbReference type="InterPro" id="IPR013656">
    <property type="entry name" value="PAS_4"/>
</dbReference>
<dbReference type="InterPro" id="IPR000014">
    <property type="entry name" value="PAS"/>
</dbReference>
<dbReference type="Pfam" id="PF13188">
    <property type="entry name" value="PAS_8"/>
    <property type="match status" value="1"/>
</dbReference>
<sequence>MTMGLPRLAPRSADVLTQEGAAARLRVADTSDRFVRHFVDAWIVFGAAFWLGLYLTAPGTQYPGMLMVAAGVLAKGTVLFGRTALARYLIVCLWTVFVLFLPMLLNGVRTPVLLIVAPLLMMTGWLLGRRVLVALTALFMCGVVVYWLAETRGWLVLTVPLRPPGVWAVVHVVVIGFTGFMVWFFVASHEANYGIEMDLQNRLAAALGRAEKANQELAAVLRFNETIVQCSPVPIGVYAADGRCVEANEAYARMVGTSRARLMAYNFHQIDKWRESGLLEQALASLEDGQPRRLEGAVLTAFGRAISGECHIMVTELNGERHLLVQFLDLTERHEMEERLRDALEASQRVQQELRDARGAAESVNRELRSVLKFNASILLNSPLPMRVFAADGRCIEANDAFARLIGVTREQLLGQGAYEVSRWHVAALVDDCRQALATNSVQRREVQVGTSQGRDIWLESRIVPVEAEGGSHLLAQFVDMTERKRLEQELRMMAFYDALTQLPNRRLLLDRLKQAILVSQRHTSYAAILFMDLNKFKLLNDTHGHDAGDQLLVKVARRLRALVRQADTVARLGGDEFVVLVEELGGDAVAAHHHVEALAEKISRILNQEYQLGDLYYSCTISIGWRLFCGDQSDPDEILKHADSAMYLAKRNAA</sequence>
<dbReference type="SUPFAM" id="SSF55073">
    <property type="entry name" value="Nucleotide cyclase"/>
    <property type="match status" value="1"/>
</dbReference>
<feature type="transmembrane region" description="Helical" evidence="2">
    <location>
        <begin position="88"/>
        <end position="105"/>
    </location>
</feature>
<dbReference type="Gene3D" id="3.30.450.20">
    <property type="entry name" value="PAS domain"/>
    <property type="match status" value="2"/>
</dbReference>
<dbReference type="NCBIfam" id="TIGR00254">
    <property type="entry name" value="GGDEF"/>
    <property type="match status" value="1"/>
</dbReference>
<dbReference type="InterPro" id="IPR000700">
    <property type="entry name" value="PAS-assoc_C"/>
</dbReference>
<keyword evidence="1" id="KW-0175">Coiled coil</keyword>
<evidence type="ECO:0000256" key="2">
    <source>
        <dbReference type="SAM" id="Phobius"/>
    </source>
</evidence>
<dbReference type="Pfam" id="PF00990">
    <property type="entry name" value="GGDEF"/>
    <property type="match status" value="1"/>
</dbReference>
<accession>A0A7W2EFN7</accession>
<reference evidence="6 7" key="1">
    <citation type="submission" date="2020-07" db="EMBL/GenBank/DDBJ databases">
        <title>Novel species isolated from subtropical streams in China.</title>
        <authorList>
            <person name="Lu H."/>
        </authorList>
    </citation>
    <scope>NUCLEOTIDE SEQUENCE [LARGE SCALE GENOMIC DNA]</scope>
    <source>
        <strain evidence="6 7">FT3S</strain>
    </source>
</reference>
<dbReference type="PROSITE" id="PS50112">
    <property type="entry name" value="PAS"/>
    <property type="match status" value="1"/>
</dbReference>
<evidence type="ECO:0000259" key="4">
    <source>
        <dbReference type="PROSITE" id="PS50113"/>
    </source>
</evidence>
<evidence type="ECO:0000256" key="1">
    <source>
        <dbReference type="SAM" id="Coils"/>
    </source>
</evidence>
<name>A0A7W2EFN7_9BURK</name>
<dbReference type="CDD" id="cd01949">
    <property type="entry name" value="GGDEF"/>
    <property type="match status" value="1"/>
</dbReference>
<dbReference type="NCBIfam" id="TIGR00229">
    <property type="entry name" value="sensory_box"/>
    <property type="match status" value="2"/>
</dbReference>
<dbReference type="CDD" id="cd00130">
    <property type="entry name" value="PAS"/>
    <property type="match status" value="1"/>
</dbReference>
<keyword evidence="7" id="KW-1185">Reference proteome</keyword>
<dbReference type="InterPro" id="IPR043128">
    <property type="entry name" value="Rev_trsase/Diguanyl_cyclase"/>
</dbReference>
<dbReference type="PROSITE" id="PS50887">
    <property type="entry name" value="GGDEF"/>
    <property type="match status" value="1"/>
</dbReference>
<feature type="transmembrane region" description="Helical" evidence="2">
    <location>
        <begin position="34"/>
        <end position="56"/>
    </location>
</feature>
<evidence type="ECO:0000259" key="3">
    <source>
        <dbReference type="PROSITE" id="PS50112"/>
    </source>
</evidence>
<feature type="domain" description="PAC" evidence="4">
    <location>
        <begin position="443"/>
        <end position="493"/>
    </location>
</feature>
<feature type="transmembrane region" description="Helical" evidence="2">
    <location>
        <begin position="169"/>
        <end position="187"/>
    </location>
</feature>
<evidence type="ECO:0000259" key="5">
    <source>
        <dbReference type="PROSITE" id="PS50887"/>
    </source>
</evidence>
<gene>
    <name evidence="6" type="ORF">H3H36_06760</name>
</gene>
<dbReference type="InterPro" id="IPR035965">
    <property type="entry name" value="PAS-like_dom_sf"/>
</dbReference>
<feature type="transmembrane region" description="Helical" evidence="2">
    <location>
        <begin position="132"/>
        <end position="149"/>
    </location>
</feature>
<dbReference type="EMBL" id="JACEZS010000004">
    <property type="protein sequence ID" value="MBA5605063.1"/>
    <property type="molecule type" value="Genomic_DNA"/>
</dbReference>
<dbReference type="SMART" id="SM00267">
    <property type="entry name" value="GGDEF"/>
    <property type="match status" value="1"/>
</dbReference>
<keyword evidence="2" id="KW-1133">Transmembrane helix</keyword>
<dbReference type="PROSITE" id="PS50113">
    <property type="entry name" value="PAC"/>
    <property type="match status" value="1"/>
</dbReference>
<feature type="domain" description="PAS" evidence="3">
    <location>
        <begin position="364"/>
        <end position="416"/>
    </location>
</feature>
<dbReference type="Pfam" id="PF08448">
    <property type="entry name" value="PAS_4"/>
    <property type="match status" value="1"/>
</dbReference>
<evidence type="ECO:0000313" key="7">
    <source>
        <dbReference type="Proteomes" id="UP000566711"/>
    </source>
</evidence>
<keyword evidence="2" id="KW-0812">Transmembrane</keyword>
<protein>
    <submittedName>
        <fullName evidence="6">Diguanylate cyclase</fullName>
    </submittedName>
</protein>
<dbReference type="SUPFAM" id="SSF55785">
    <property type="entry name" value="PYP-like sensor domain (PAS domain)"/>
    <property type="match status" value="2"/>
</dbReference>
<dbReference type="InterPro" id="IPR052155">
    <property type="entry name" value="Biofilm_reg_signaling"/>
</dbReference>
<dbReference type="InterPro" id="IPR000160">
    <property type="entry name" value="GGDEF_dom"/>
</dbReference>
<dbReference type="Proteomes" id="UP000566711">
    <property type="component" value="Unassembled WGS sequence"/>
</dbReference>
<dbReference type="RefSeq" id="WP_182215545.1">
    <property type="nucleotide sequence ID" value="NZ_JACEZS010000004.1"/>
</dbReference>
<dbReference type="PANTHER" id="PTHR44757">
    <property type="entry name" value="DIGUANYLATE CYCLASE DGCP"/>
    <property type="match status" value="1"/>
</dbReference>
<dbReference type="SMART" id="SM00091">
    <property type="entry name" value="PAS"/>
    <property type="match status" value="2"/>
</dbReference>
<keyword evidence="2" id="KW-0472">Membrane</keyword>
<feature type="domain" description="GGDEF" evidence="5">
    <location>
        <begin position="525"/>
        <end position="655"/>
    </location>
</feature>
<feature type="coiled-coil region" evidence="1">
    <location>
        <begin position="333"/>
        <end position="367"/>
    </location>
</feature>
<dbReference type="AlphaFoldDB" id="A0A7W2EFN7"/>
<dbReference type="InterPro" id="IPR029787">
    <property type="entry name" value="Nucleotide_cyclase"/>
</dbReference>
<evidence type="ECO:0000313" key="6">
    <source>
        <dbReference type="EMBL" id="MBA5605063.1"/>
    </source>
</evidence>
<organism evidence="6 7">
    <name type="scientific">Rugamonas fusca</name>
    <dbReference type="NCBI Taxonomy" id="2758568"/>
    <lineage>
        <taxon>Bacteria</taxon>
        <taxon>Pseudomonadati</taxon>
        <taxon>Pseudomonadota</taxon>
        <taxon>Betaproteobacteria</taxon>
        <taxon>Burkholderiales</taxon>
        <taxon>Oxalobacteraceae</taxon>
        <taxon>Telluria group</taxon>
        <taxon>Rugamonas</taxon>
    </lineage>
</organism>
<dbReference type="Gene3D" id="3.30.70.270">
    <property type="match status" value="1"/>
</dbReference>
<dbReference type="PANTHER" id="PTHR44757:SF2">
    <property type="entry name" value="BIOFILM ARCHITECTURE MAINTENANCE PROTEIN MBAA"/>
    <property type="match status" value="1"/>
</dbReference>
<proteinExistence type="predicted"/>
<comment type="caution">
    <text evidence="6">The sequence shown here is derived from an EMBL/GenBank/DDBJ whole genome shotgun (WGS) entry which is preliminary data.</text>
</comment>